<evidence type="ECO:0000256" key="3">
    <source>
        <dbReference type="ARBA" id="ARBA00023306"/>
    </source>
</evidence>
<evidence type="ECO:0000256" key="1">
    <source>
        <dbReference type="ARBA" id="ARBA00008384"/>
    </source>
</evidence>
<feature type="region of interest" description="Disordered" evidence="7">
    <location>
        <begin position="1311"/>
        <end position="1330"/>
    </location>
</feature>
<feature type="compositionally biased region" description="Basic and acidic residues" evidence="7">
    <location>
        <begin position="1195"/>
        <end position="1205"/>
    </location>
</feature>
<reference evidence="9 10" key="1">
    <citation type="submission" date="2023-08" db="EMBL/GenBank/DDBJ databases">
        <title>Black Yeasts Isolated from many extreme environments.</title>
        <authorList>
            <person name="Coleine C."/>
            <person name="Stajich J.E."/>
            <person name="Selbmann L."/>
        </authorList>
    </citation>
    <scope>NUCLEOTIDE SEQUENCE [LARGE SCALE GENOMIC DNA]</scope>
    <source>
        <strain evidence="9 10">CCFEE 5935</strain>
    </source>
</reference>
<proteinExistence type="inferred from homology"/>
<dbReference type="Proteomes" id="UP001337655">
    <property type="component" value="Unassembled WGS sequence"/>
</dbReference>
<evidence type="ECO:0000259" key="8">
    <source>
        <dbReference type="Pfam" id="PF09759"/>
    </source>
</evidence>
<dbReference type="InterPro" id="IPR011989">
    <property type="entry name" value="ARM-like"/>
</dbReference>
<feature type="region of interest" description="Disordered" evidence="7">
    <location>
        <begin position="1252"/>
        <end position="1274"/>
    </location>
</feature>
<dbReference type="InterPro" id="IPR051374">
    <property type="entry name" value="Ataxin-10/CTR86_families"/>
</dbReference>
<feature type="domain" description="Ataxin-10" evidence="8">
    <location>
        <begin position="1077"/>
        <end position="1151"/>
    </location>
</feature>
<dbReference type="PANTHER" id="PTHR13255">
    <property type="entry name" value="ATAXIN-10"/>
    <property type="match status" value="1"/>
</dbReference>
<keyword evidence="10" id="KW-1185">Reference proteome</keyword>
<dbReference type="GeneID" id="89928940"/>
<feature type="region of interest" description="Disordered" evidence="7">
    <location>
        <begin position="1193"/>
        <end position="1227"/>
    </location>
</feature>
<evidence type="ECO:0000313" key="9">
    <source>
        <dbReference type="EMBL" id="KAK5166875.1"/>
    </source>
</evidence>
<organism evidence="9 10">
    <name type="scientific">Saxophila tyrrhenica</name>
    <dbReference type="NCBI Taxonomy" id="1690608"/>
    <lineage>
        <taxon>Eukaryota</taxon>
        <taxon>Fungi</taxon>
        <taxon>Dikarya</taxon>
        <taxon>Ascomycota</taxon>
        <taxon>Pezizomycotina</taxon>
        <taxon>Dothideomycetes</taxon>
        <taxon>Dothideomycetidae</taxon>
        <taxon>Mycosphaerellales</taxon>
        <taxon>Extremaceae</taxon>
        <taxon>Saxophila</taxon>
    </lineage>
</organism>
<dbReference type="Gene3D" id="1.25.10.10">
    <property type="entry name" value="Leucine-rich Repeat Variant"/>
    <property type="match status" value="1"/>
</dbReference>
<accession>A0AAV9P321</accession>
<sequence length="1330" mass="148800">MGTNFDDWLESEEGREYERTHDPRKGAVLRAHLTFIRLALPPYTIHFKSPTYIQPATLDLLDKKVLKETLRNTAQDATVRILIGGDVRFWHELVLLLKAAIPSLERRSFQHWDPSSVDYDSTSGALIAGNYPGLWRDLERLNDIVSICRNVLTVGEFAQRYASGYCADIEIFRLINCCVRVTARGFDGTANTGEEEKWQWIVNAYKKLLITSLQFLNNLVAQNEEKKCMLWTSLFDHASETGYREEKITPFRLPPPKKPTPPINSSDILLAYGQNGPNQRISPLEYEAAQLIFKDEGWKPLPANATAAKKHSEPNGYVYFVSRFKNQCIEDFKTVHKRAPTLAEIHRNMPHYWHQQIPETPRMWSHWQSAFEMDLHAYRDEEDDYQDYLDDPIGWREQVIAPGPPTPMMPTRSGKAWKPEDVERRIKALEVQMAEECKSECAGHGYCEDPVECEKAKASGLPNPLDPRTANEKTDSRMLFTSEAGTKILESGKAELMKRLEGYADVGAGAGIAARRVSTARSAPISASDAHPAHPINVGGAQRRRSNSYAVEHAFAEESMDEDDDEEEDESDEEGEDDEEEDYPGSTEDGRGLLTDVPLILGPSEIEVLPMLIMSGHVIPPAEEHPTQRNNYKDINPWAMPHSDALPDDILEKGAKLRTHLLLSQTPGRNLLRELLIFVAAWDLREEELYFKFMVRILEAILKHGLMPYAYHAFRDRSRSKDIISPAQAVIMKLLTCIFRQRNENIRKHLRGEVLEGEVLGQAHVVRVNGVNTTRPTDCSEEEEIAWIREQHRIAVEEKKRLGLLPTAVDLRLLNFVFTEFRQHIIPQTCALIFLQGQIHRGRASPDDFPLNLWDMERMYEGVYQFLEFFAVLSEEQGRVPICDEGLEREIHGQIVWGAREEEESMGGLTGTWKNILASWEMASELVTLLRELEGGIPKVAAAMPRPNAQAAQPVSASFDGKAGTTPPPPPPKPQRSMSADAAMGVPQARPSSAPTPVAVERPFDVNAGDVPQTHAIPPSLAPGGSSQQVYEAEHPLAYPEDPLNALAPTSLVAAHADLQNAHDQDEPSDFEWRNLKKLTVLVLSSLIWKNKSVQEQVRKYGGLEALVGCCRHDENNPYIREHAVMCLRFAVENCEENARVLVKLAEERGQQTGRGGKIGEKGMRKMVTDGIPKEVLDANGYETFVDIEGQMGLRRKDGAVDSRDPGVPPPPPPPPPSTSGPSFTQPWKTVTTKSVREWAARSNSQLDELLPGLSLGGASGSMQPPPVVASDATDKGMELLRNAMMSLPPKSGETAEERQRMEALERLDRAFESTEAALGSGSQGKRQEG</sequence>
<comment type="caution">
    <text evidence="9">The sequence shown here is derived from an EMBL/GenBank/DDBJ whole genome shotgun (WGS) entry which is preliminary data.</text>
</comment>
<dbReference type="InterPro" id="IPR019156">
    <property type="entry name" value="Ataxin-10_domain"/>
</dbReference>
<feature type="region of interest" description="Disordered" evidence="7">
    <location>
        <begin position="523"/>
        <end position="595"/>
    </location>
</feature>
<comment type="function">
    <text evidence="4">May play a role in the regulation of cytokinesis.</text>
</comment>
<feature type="compositionally biased region" description="Acidic residues" evidence="7">
    <location>
        <begin position="558"/>
        <end position="583"/>
    </location>
</feature>
<dbReference type="EMBL" id="JAVRRT010000012">
    <property type="protein sequence ID" value="KAK5166875.1"/>
    <property type="molecule type" value="Genomic_DNA"/>
</dbReference>
<gene>
    <name evidence="9" type="ORF">LTR77_007604</name>
</gene>
<dbReference type="InterPro" id="IPR016024">
    <property type="entry name" value="ARM-type_fold"/>
</dbReference>
<evidence type="ECO:0000256" key="6">
    <source>
        <dbReference type="ARBA" id="ARBA00044805"/>
    </source>
</evidence>
<evidence type="ECO:0000313" key="10">
    <source>
        <dbReference type="Proteomes" id="UP001337655"/>
    </source>
</evidence>
<feature type="region of interest" description="Disordered" evidence="7">
    <location>
        <begin position="946"/>
        <end position="1000"/>
    </location>
</feature>
<keyword evidence="3" id="KW-0131">Cell cycle</keyword>
<evidence type="ECO:0000256" key="7">
    <source>
        <dbReference type="SAM" id="MobiDB-lite"/>
    </source>
</evidence>
<dbReference type="GO" id="GO:0051301">
    <property type="term" value="P:cell division"/>
    <property type="evidence" value="ECO:0007669"/>
    <property type="project" value="UniProtKB-KW"/>
</dbReference>
<dbReference type="RefSeq" id="XP_064656683.1">
    <property type="nucleotide sequence ID" value="XM_064804841.1"/>
</dbReference>
<dbReference type="PANTHER" id="PTHR13255:SF0">
    <property type="entry name" value="ATAXIN-10"/>
    <property type="match status" value="1"/>
</dbReference>
<protein>
    <recommendedName>
        <fullName evidence="5">Ataxin-10 homolog</fullName>
    </recommendedName>
    <alternativeName>
        <fullName evidence="6">Copper transport protein 86</fullName>
    </alternativeName>
</protein>
<evidence type="ECO:0000256" key="2">
    <source>
        <dbReference type="ARBA" id="ARBA00022618"/>
    </source>
</evidence>
<feature type="compositionally biased region" description="Pro residues" evidence="7">
    <location>
        <begin position="1207"/>
        <end position="1219"/>
    </location>
</feature>
<keyword evidence="2" id="KW-0132">Cell division</keyword>
<evidence type="ECO:0000256" key="5">
    <source>
        <dbReference type="ARBA" id="ARBA00044801"/>
    </source>
</evidence>
<dbReference type="SUPFAM" id="SSF48371">
    <property type="entry name" value="ARM repeat"/>
    <property type="match status" value="1"/>
</dbReference>
<dbReference type="GO" id="GO:0005829">
    <property type="term" value="C:cytosol"/>
    <property type="evidence" value="ECO:0007669"/>
    <property type="project" value="TreeGrafter"/>
</dbReference>
<comment type="similarity">
    <text evidence="1">Belongs to the ataxin-10 family.</text>
</comment>
<name>A0AAV9P321_9PEZI</name>
<evidence type="ECO:0000256" key="4">
    <source>
        <dbReference type="ARBA" id="ARBA00044746"/>
    </source>
</evidence>
<dbReference type="Pfam" id="PF09759">
    <property type="entry name" value="Atx10homo_assoc"/>
    <property type="match status" value="1"/>
</dbReference>